<feature type="non-terminal residue" evidence="1">
    <location>
        <position position="1"/>
    </location>
</feature>
<accession>A0A699IE00</accession>
<organism evidence="1">
    <name type="scientific">Tanacetum cinerariifolium</name>
    <name type="common">Dalmatian daisy</name>
    <name type="synonym">Chrysanthemum cinerariifolium</name>
    <dbReference type="NCBI Taxonomy" id="118510"/>
    <lineage>
        <taxon>Eukaryota</taxon>
        <taxon>Viridiplantae</taxon>
        <taxon>Streptophyta</taxon>
        <taxon>Embryophyta</taxon>
        <taxon>Tracheophyta</taxon>
        <taxon>Spermatophyta</taxon>
        <taxon>Magnoliopsida</taxon>
        <taxon>eudicotyledons</taxon>
        <taxon>Gunneridae</taxon>
        <taxon>Pentapetalae</taxon>
        <taxon>asterids</taxon>
        <taxon>campanulids</taxon>
        <taxon>Asterales</taxon>
        <taxon>Asteraceae</taxon>
        <taxon>Asteroideae</taxon>
        <taxon>Anthemideae</taxon>
        <taxon>Anthemidinae</taxon>
        <taxon>Tanacetum</taxon>
    </lineage>
</organism>
<dbReference type="EMBL" id="BKCJ010271194">
    <property type="protein sequence ID" value="GEZ37342.1"/>
    <property type="molecule type" value="Genomic_DNA"/>
</dbReference>
<protein>
    <submittedName>
        <fullName evidence="1">Retrovirus-related Pol polyprotein from transposon TNT 1-94</fullName>
    </submittedName>
</protein>
<proteinExistence type="predicted"/>
<comment type="caution">
    <text evidence="1">The sequence shown here is derived from an EMBL/GenBank/DDBJ whole genome shotgun (WGS) entry which is preliminary data.</text>
</comment>
<evidence type="ECO:0000313" key="1">
    <source>
        <dbReference type="EMBL" id="GEZ37342.1"/>
    </source>
</evidence>
<reference evidence="1" key="1">
    <citation type="journal article" date="2019" name="Sci. Rep.">
        <title>Draft genome of Tanacetum cinerariifolium, the natural source of mosquito coil.</title>
        <authorList>
            <person name="Yamashiro T."/>
            <person name="Shiraishi A."/>
            <person name="Satake H."/>
            <person name="Nakayama K."/>
        </authorList>
    </citation>
    <scope>NUCLEOTIDE SEQUENCE</scope>
</reference>
<sequence length="228" mass="26515">GWPNDWMLKYPELGTIGVPHLSNASDMLVWTNLSNEDAKRRSVRSVISKLVFAASCYFIWQERYSRLFLKKKKIRSPDQVIDVIKSTVRLKLLSCRFKKTSKVECLSIAELFFPSLRFFPLGFSWEGFLRRQNRLAVNTPKLMQRDDFEALCTLKWDPDLASLFGKPKYEENLINSIYDTKKKKSLTTDTPLSTAFFSISIVQDLQDSPDDEDDTRSSQEYMNDLELI</sequence>
<gene>
    <name evidence="1" type="ORF">Tci_509315</name>
</gene>
<name>A0A699IE00_TANCI</name>
<dbReference type="AlphaFoldDB" id="A0A699IE00"/>